<gene>
    <name evidence="5" type="primary">mlaF</name>
    <name evidence="5" type="ORF">MPNT_130043</name>
</gene>
<dbReference type="InterPro" id="IPR003593">
    <property type="entry name" value="AAA+_ATPase"/>
</dbReference>
<dbReference type="InterPro" id="IPR017871">
    <property type="entry name" value="ABC_transporter-like_CS"/>
</dbReference>
<keyword evidence="6" id="KW-1185">Reference proteome</keyword>
<sequence length="247" mass="27526">MVRLIGVRKSFGRQPVLRGVDLEVEAGERLVIIGRSGGGKSVLLKLILGLIKPDAGQIWHGETEISILSEERLMPLRKTMGMVFQNGALFDSMTVGENVAFPLQEHTRLPRAEIWRMVREALEQVGLAGQEHKMPEELSGGMRKRAALARAIIARPQLILYDEPTAGLDPIAADSIDRLICCLNRKYGMTSIVVTHDIPSAFRIGDRIAFLYEGTIRCVLPPEKIRSHPDPELRRFIEGISEEEELG</sequence>
<evidence type="ECO:0000259" key="4">
    <source>
        <dbReference type="PROSITE" id="PS50893"/>
    </source>
</evidence>
<reference evidence="5" key="1">
    <citation type="submission" date="2021-02" db="EMBL/GenBank/DDBJ databases">
        <authorList>
            <person name="Cremers G."/>
            <person name="Picone N."/>
        </authorList>
    </citation>
    <scope>NUCLEOTIDE SEQUENCE</scope>
    <source>
        <strain evidence="5">PQ17</strain>
    </source>
</reference>
<dbReference type="GO" id="GO:0016887">
    <property type="term" value="F:ATP hydrolysis activity"/>
    <property type="evidence" value="ECO:0007669"/>
    <property type="project" value="InterPro"/>
</dbReference>
<dbReference type="PANTHER" id="PTHR43023:SF3">
    <property type="entry name" value="PROTEIN TRIGALACTOSYLDIACYLGLYCEROL 3, CHLOROPLASTIC"/>
    <property type="match status" value="1"/>
</dbReference>
<dbReference type="EMBL" id="CAJNOB010000005">
    <property type="protein sequence ID" value="CAF0693018.1"/>
    <property type="molecule type" value="Genomic_DNA"/>
</dbReference>
<dbReference type="PROSITE" id="PS00211">
    <property type="entry name" value="ABC_TRANSPORTER_1"/>
    <property type="match status" value="1"/>
</dbReference>
<dbReference type="Pfam" id="PF00005">
    <property type="entry name" value="ABC_tran"/>
    <property type="match status" value="1"/>
</dbReference>
<dbReference type="SMART" id="SM00382">
    <property type="entry name" value="AAA"/>
    <property type="match status" value="1"/>
</dbReference>
<organism evidence="5 6">
    <name type="scientific">Candidatus Methylacidithermus pantelleriae</name>
    <dbReference type="NCBI Taxonomy" id="2744239"/>
    <lineage>
        <taxon>Bacteria</taxon>
        <taxon>Pseudomonadati</taxon>
        <taxon>Verrucomicrobiota</taxon>
        <taxon>Methylacidiphilae</taxon>
        <taxon>Methylacidiphilales</taxon>
        <taxon>Methylacidiphilaceae</taxon>
        <taxon>Candidatus Methylacidithermus</taxon>
    </lineage>
</organism>
<dbReference type="PROSITE" id="PS50893">
    <property type="entry name" value="ABC_TRANSPORTER_2"/>
    <property type="match status" value="1"/>
</dbReference>
<accession>A0A8J2BJM0</accession>
<dbReference type="RefSeq" id="WP_174582858.1">
    <property type="nucleotide sequence ID" value="NZ_CAJNOB010000005.1"/>
</dbReference>
<evidence type="ECO:0000313" key="6">
    <source>
        <dbReference type="Proteomes" id="UP000663859"/>
    </source>
</evidence>
<proteinExistence type="predicted"/>
<dbReference type="Gene3D" id="3.40.50.300">
    <property type="entry name" value="P-loop containing nucleotide triphosphate hydrolases"/>
    <property type="match status" value="1"/>
</dbReference>
<evidence type="ECO:0000256" key="3">
    <source>
        <dbReference type="ARBA" id="ARBA00022840"/>
    </source>
</evidence>
<dbReference type="Proteomes" id="UP000663859">
    <property type="component" value="Unassembled WGS sequence"/>
</dbReference>
<keyword evidence="2" id="KW-0547">Nucleotide-binding</keyword>
<keyword evidence="1" id="KW-0813">Transport</keyword>
<evidence type="ECO:0000256" key="2">
    <source>
        <dbReference type="ARBA" id="ARBA00022741"/>
    </source>
</evidence>
<name>A0A8J2BJM0_9BACT</name>
<dbReference type="InterPro" id="IPR027417">
    <property type="entry name" value="P-loop_NTPase"/>
</dbReference>
<dbReference type="AlphaFoldDB" id="A0A8J2BJM0"/>
<dbReference type="InterPro" id="IPR003439">
    <property type="entry name" value="ABC_transporter-like_ATP-bd"/>
</dbReference>
<evidence type="ECO:0000313" key="5">
    <source>
        <dbReference type="EMBL" id="CAF0693018.1"/>
    </source>
</evidence>
<dbReference type="GO" id="GO:0005524">
    <property type="term" value="F:ATP binding"/>
    <property type="evidence" value="ECO:0007669"/>
    <property type="project" value="UniProtKB-KW"/>
</dbReference>
<comment type="caution">
    <text evidence="5">The sequence shown here is derived from an EMBL/GenBank/DDBJ whole genome shotgun (WGS) entry which is preliminary data.</text>
</comment>
<dbReference type="PANTHER" id="PTHR43023">
    <property type="entry name" value="PROTEIN TRIGALACTOSYLDIACYLGLYCEROL 3, CHLOROPLASTIC"/>
    <property type="match status" value="1"/>
</dbReference>
<evidence type="ECO:0000256" key="1">
    <source>
        <dbReference type="ARBA" id="ARBA00022448"/>
    </source>
</evidence>
<keyword evidence="3" id="KW-0067">ATP-binding</keyword>
<dbReference type="SUPFAM" id="SSF52540">
    <property type="entry name" value="P-loop containing nucleoside triphosphate hydrolases"/>
    <property type="match status" value="1"/>
</dbReference>
<feature type="domain" description="ABC transporter" evidence="4">
    <location>
        <begin position="2"/>
        <end position="238"/>
    </location>
</feature>
<protein>
    <submittedName>
        <fullName evidence="5">Intermembrane phospholipid transport system, ATP binding subunit MlaF</fullName>
    </submittedName>
</protein>